<evidence type="ECO:0000313" key="1">
    <source>
        <dbReference type="EMBL" id="ABJ75812.1"/>
    </source>
</evidence>
<sequence>MSSDYNKLWNDYKKNWIPSGPAKKTLELINRSNVMTGRALFGGSPEVMHSDIAFNVKNYILTDKLNIDIRRIFIII</sequence>
<name>Q04TF8_LEPBJ</name>
<protein>
    <submittedName>
        <fullName evidence="1">Uncharacterized protein</fullName>
    </submittedName>
</protein>
<dbReference type="HOGENOM" id="CLU_2650025_0_0_12"/>
<gene>
    <name evidence="1" type="ordered locus">LBJ_1208</name>
</gene>
<accession>Q04TF8</accession>
<dbReference type="AlphaFoldDB" id="Q04TF8"/>
<organism evidence="1 2">
    <name type="scientific">Leptospira borgpetersenii serovar Hardjo-bovis (strain JB197)</name>
    <dbReference type="NCBI Taxonomy" id="355277"/>
    <lineage>
        <taxon>Bacteria</taxon>
        <taxon>Pseudomonadati</taxon>
        <taxon>Spirochaetota</taxon>
        <taxon>Spirochaetia</taxon>
        <taxon>Leptospirales</taxon>
        <taxon>Leptospiraceae</taxon>
        <taxon>Leptospira</taxon>
    </lineage>
</organism>
<proteinExistence type="predicted"/>
<dbReference type="KEGG" id="lbj:LBJ_1208"/>
<dbReference type="Proteomes" id="UP000000656">
    <property type="component" value="Chromosome 1"/>
</dbReference>
<reference evidence="1 2" key="1">
    <citation type="journal article" date="2006" name="Proc. Natl. Acad. Sci. U.S.A.">
        <title>Genome reduction in Leptospira borgpetersenii reflects limited transmission potential.</title>
        <authorList>
            <person name="Bulach D.M."/>
            <person name="Zuerner R.L."/>
            <person name="Wilson P."/>
            <person name="Seemann T."/>
            <person name="McGrath A."/>
            <person name="Cullen P.A."/>
            <person name="Davis J."/>
            <person name="Johnson M."/>
            <person name="Kuczek E."/>
            <person name="Alt D.P."/>
            <person name="Peterson-Burch B."/>
            <person name="Coppel R.L."/>
            <person name="Rood J.I."/>
            <person name="Davies J.K."/>
            <person name="Adler B."/>
        </authorList>
    </citation>
    <scope>NUCLEOTIDE SEQUENCE [LARGE SCALE GENOMIC DNA]</scope>
    <source>
        <strain evidence="1 2">JB197</strain>
    </source>
</reference>
<evidence type="ECO:0000313" key="2">
    <source>
        <dbReference type="Proteomes" id="UP000000656"/>
    </source>
</evidence>
<dbReference type="EMBL" id="CP000350">
    <property type="protein sequence ID" value="ABJ75812.1"/>
    <property type="molecule type" value="Genomic_DNA"/>
</dbReference>